<organism evidence="4 5">
    <name type="scientific">Angustibacter luteus</name>
    <dbReference type="NCBI Taxonomy" id="658456"/>
    <lineage>
        <taxon>Bacteria</taxon>
        <taxon>Bacillati</taxon>
        <taxon>Actinomycetota</taxon>
        <taxon>Actinomycetes</taxon>
        <taxon>Kineosporiales</taxon>
        <taxon>Kineosporiaceae</taxon>
    </lineage>
</organism>
<feature type="domain" description="HTH tetR-type" evidence="3">
    <location>
        <begin position="16"/>
        <end position="76"/>
    </location>
</feature>
<keyword evidence="1 2" id="KW-0238">DNA-binding</keyword>
<dbReference type="EMBL" id="JBHSRD010000002">
    <property type="protein sequence ID" value="MFC6005503.1"/>
    <property type="molecule type" value="Genomic_DNA"/>
</dbReference>
<evidence type="ECO:0000256" key="2">
    <source>
        <dbReference type="PROSITE-ProRule" id="PRU00335"/>
    </source>
</evidence>
<dbReference type="RefSeq" id="WP_345716395.1">
    <property type="nucleotide sequence ID" value="NZ_BAABFP010000005.1"/>
</dbReference>
<comment type="caution">
    <text evidence="4">The sequence shown here is derived from an EMBL/GenBank/DDBJ whole genome shotgun (WGS) entry which is preliminary data.</text>
</comment>
<gene>
    <name evidence="4" type="ORF">ACFQDO_00030</name>
</gene>
<sequence>MNSTEMSAAPRRMSGEQRRDQILKAALGAFAAGGYAGTSTDQVARAAGVSQPYVVRLFGSKQELFAQVYEHASKRVIDALAAVPAGPDAKHEMGEAYVRLLADRDLLLVIMHGFIAGADPKVGHIARFTLAEAFRLHRERTGASADDARMFVAHGMLINVLMASGAPLHLGEDPDLDALTECTFGAAMSDVAALAAGA</sequence>
<accession>A0ABW1J9B8</accession>
<dbReference type="Proteomes" id="UP001596189">
    <property type="component" value="Unassembled WGS sequence"/>
</dbReference>
<dbReference type="InterPro" id="IPR001647">
    <property type="entry name" value="HTH_TetR"/>
</dbReference>
<dbReference type="PRINTS" id="PR00455">
    <property type="entry name" value="HTHTETR"/>
</dbReference>
<dbReference type="Pfam" id="PF00440">
    <property type="entry name" value="TetR_N"/>
    <property type="match status" value="1"/>
</dbReference>
<dbReference type="PANTHER" id="PTHR30055:SF146">
    <property type="entry name" value="HTH-TYPE TRANSCRIPTIONAL DUAL REGULATOR CECR"/>
    <property type="match status" value="1"/>
</dbReference>
<dbReference type="SUPFAM" id="SSF46689">
    <property type="entry name" value="Homeodomain-like"/>
    <property type="match status" value="1"/>
</dbReference>
<feature type="DNA-binding region" description="H-T-H motif" evidence="2">
    <location>
        <begin position="39"/>
        <end position="58"/>
    </location>
</feature>
<dbReference type="PROSITE" id="PS50977">
    <property type="entry name" value="HTH_TETR_2"/>
    <property type="match status" value="1"/>
</dbReference>
<protein>
    <submittedName>
        <fullName evidence="4">TetR/AcrR family transcriptional regulator</fullName>
    </submittedName>
</protein>
<reference evidence="5" key="1">
    <citation type="journal article" date="2019" name="Int. J. Syst. Evol. Microbiol.">
        <title>The Global Catalogue of Microorganisms (GCM) 10K type strain sequencing project: providing services to taxonomists for standard genome sequencing and annotation.</title>
        <authorList>
            <consortium name="The Broad Institute Genomics Platform"/>
            <consortium name="The Broad Institute Genome Sequencing Center for Infectious Disease"/>
            <person name="Wu L."/>
            <person name="Ma J."/>
        </authorList>
    </citation>
    <scope>NUCLEOTIDE SEQUENCE [LARGE SCALE GENOMIC DNA]</scope>
    <source>
        <strain evidence="5">KACC 14249</strain>
    </source>
</reference>
<proteinExistence type="predicted"/>
<evidence type="ECO:0000256" key="1">
    <source>
        <dbReference type="ARBA" id="ARBA00023125"/>
    </source>
</evidence>
<dbReference type="Gene3D" id="1.10.357.10">
    <property type="entry name" value="Tetracycline Repressor, domain 2"/>
    <property type="match status" value="1"/>
</dbReference>
<evidence type="ECO:0000259" key="3">
    <source>
        <dbReference type="PROSITE" id="PS50977"/>
    </source>
</evidence>
<dbReference type="InterPro" id="IPR009057">
    <property type="entry name" value="Homeodomain-like_sf"/>
</dbReference>
<name>A0ABW1J9B8_9ACTN</name>
<dbReference type="InterPro" id="IPR050109">
    <property type="entry name" value="HTH-type_TetR-like_transc_reg"/>
</dbReference>
<dbReference type="PANTHER" id="PTHR30055">
    <property type="entry name" value="HTH-TYPE TRANSCRIPTIONAL REGULATOR RUTR"/>
    <property type="match status" value="1"/>
</dbReference>
<keyword evidence="5" id="KW-1185">Reference proteome</keyword>
<evidence type="ECO:0000313" key="5">
    <source>
        <dbReference type="Proteomes" id="UP001596189"/>
    </source>
</evidence>
<evidence type="ECO:0000313" key="4">
    <source>
        <dbReference type="EMBL" id="MFC6005503.1"/>
    </source>
</evidence>